<evidence type="ECO:0000256" key="1">
    <source>
        <dbReference type="SAM" id="MobiDB-lite"/>
    </source>
</evidence>
<dbReference type="InterPro" id="IPR046349">
    <property type="entry name" value="C1-like_sf"/>
</dbReference>
<organism evidence="2 3">
    <name type="scientific">Thlaspi arvense</name>
    <name type="common">Field penny-cress</name>
    <dbReference type="NCBI Taxonomy" id="13288"/>
    <lineage>
        <taxon>Eukaryota</taxon>
        <taxon>Viridiplantae</taxon>
        <taxon>Streptophyta</taxon>
        <taxon>Embryophyta</taxon>
        <taxon>Tracheophyta</taxon>
        <taxon>Spermatophyta</taxon>
        <taxon>Magnoliopsida</taxon>
        <taxon>eudicotyledons</taxon>
        <taxon>Gunneridae</taxon>
        <taxon>Pentapetalae</taxon>
        <taxon>rosids</taxon>
        <taxon>malvids</taxon>
        <taxon>Brassicales</taxon>
        <taxon>Brassicaceae</taxon>
        <taxon>Thlaspideae</taxon>
        <taxon>Thlaspi</taxon>
    </lineage>
</organism>
<gene>
    <name evidence="2" type="ORF">TAV2_LOCUS912</name>
</gene>
<dbReference type="EMBL" id="OU466857">
    <property type="protein sequence ID" value="CAH2036250.1"/>
    <property type="molecule type" value="Genomic_DNA"/>
</dbReference>
<dbReference type="Proteomes" id="UP000836841">
    <property type="component" value="Chromosome 1"/>
</dbReference>
<evidence type="ECO:0008006" key="4">
    <source>
        <dbReference type="Google" id="ProtNLM"/>
    </source>
</evidence>
<protein>
    <recommendedName>
        <fullName evidence="4">DC1 domain-containing protein</fullName>
    </recommendedName>
</protein>
<dbReference type="AlphaFoldDB" id="A0AAU9R8G5"/>
<feature type="non-terminal residue" evidence="2">
    <location>
        <position position="119"/>
    </location>
</feature>
<name>A0AAU9R8G5_THLAR</name>
<reference evidence="2 3" key="1">
    <citation type="submission" date="2022-03" db="EMBL/GenBank/DDBJ databases">
        <authorList>
            <person name="Nunn A."/>
            <person name="Chopra R."/>
            <person name="Nunn A."/>
            <person name="Contreras Garrido A."/>
        </authorList>
    </citation>
    <scope>NUCLEOTIDE SEQUENCE [LARGE SCALE GENOMIC DNA]</scope>
</reference>
<evidence type="ECO:0000313" key="3">
    <source>
        <dbReference type="Proteomes" id="UP000836841"/>
    </source>
</evidence>
<sequence length="119" mass="13778">MESRKFFPRSKPPCPLSDPANPHKLCRRSDPPLSICFTCKGPQHLEDKRYYYYCSTCDLEFHRGCHFLAPEIKHPFHLIHPLALTSSDPDFDIATGLHDDWKPLSSDSEHYVSDSLWFG</sequence>
<accession>A0AAU9R8G5</accession>
<proteinExistence type="predicted"/>
<keyword evidence="3" id="KW-1185">Reference proteome</keyword>
<feature type="region of interest" description="Disordered" evidence="1">
    <location>
        <begin position="1"/>
        <end position="21"/>
    </location>
</feature>
<dbReference type="SUPFAM" id="SSF57889">
    <property type="entry name" value="Cysteine-rich domain"/>
    <property type="match status" value="1"/>
</dbReference>
<evidence type="ECO:0000313" key="2">
    <source>
        <dbReference type="EMBL" id="CAH2036250.1"/>
    </source>
</evidence>